<evidence type="ECO:0000256" key="2">
    <source>
        <dbReference type="ARBA" id="ARBA00022670"/>
    </source>
</evidence>
<dbReference type="PROSITE" id="PS50240">
    <property type="entry name" value="TRYPSIN_DOM"/>
    <property type="match status" value="1"/>
</dbReference>
<evidence type="ECO:0000256" key="6">
    <source>
        <dbReference type="RuleBase" id="RU004296"/>
    </source>
</evidence>
<dbReference type="PANTHER" id="PTHR15462">
    <property type="entry name" value="SERINE PROTEASE"/>
    <property type="match status" value="1"/>
</dbReference>
<dbReference type="InterPro" id="IPR009003">
    <property type="entry name" value="Peptidase_S1_PA"/>
</dbReference>
<feature type="signal peptide" evidence="6">
    <location>
        <begin position="1"/>
        <end position="20"/>
    </location>
</feature>
<dbReference type="PROSITE" id="PS00134">
    <property type="entry name" value="TRYPSIN_HIS"/>
    <property type="match status" value="1"/>
</dbReference>
<dbReference type="PRINTS" id="PR00839">
    <property type="entry name" value="V8PROTEASE"/>
</dbReference>
<dbReference type="InterPro" id="IPR008256">
    <property type="entry name" value="Peptidase_S1B"/>
</dbReference>
<sequence>MKKNMICLSFAGLFSLGVSANELSQFVEMDQKANFIEGVNIVQPPIADETATFAESVAQRAQAMSAVAVNRDGSQSALSLSVEALTALEQAAQGLHRYGLDEKLFYSPEKAATIAPFSSKTRDAQGVVIGAEDSRTRVTNTTSAPYQYIGRIDIGCTGTLIGDKYVLTAGHCVSNGAGSWYRELGFSAGQNGSAKPWGTSSWKTAVTTSAWLNNGNSNYDYALIVLDEAPNGGHASWGIYSGGTHAVTGYPGDKPFGTMWTDSGTTSAISDYRICYTLDTAGGESGSAIRDNSNVVRGIHTTGSSSRNCGTRLTSTVYATLQDWMSAYQAQ</sequence>
<accession>A0A1M5WV91</accession>
<keyword evidence="4 6" id="KW-0378">Hydrolase</keyword>
<evidence type="ECO:0000313" key="9">
    <source>
        <dbReference type="Proteomes" id="UP000184608"/>
    </source>
</evidence>
<organism evidence="8 9">
    <name type="scientific">Vibrio aerogenes CECT 7868</name>
    <dbReference type="NCBI Taxonomy" id="1216006"/>
    <lineage>
        <taxon>Bacteria</taxon>
        <taxon>Pseudomonadati</taxon>
        <taxon>Pseudomonadota</taxon>
        <taxon>Gammaproteobacteria</taxon>
        <taxon>Vibrionales</taxon>
        <taxon>Vibrionaceae</taxon>
        <taxon>Vibrio</taxon>
    </lineage>
</organism>
<dbReference type="Pfam" id="PF00089">
    <property type="entry name" value="Trypsin"/>
    <property type="match status" value="1"/>
</dbReference>
<name>A0A1M5WV91_9VIBR</name>
<evidence type="ECO:0000256" key="4">
    <source>
        <dbReference type="ARBA" id="ARBA00022801"/>
    </source>
</evidence>
<dbReference type="OrthoDB" id="8392384at2"/>
<dbReference type="InterPro" id="IPR043504">
    <property type="entry name" value="Peptidase_S1_PA_chymotrypsin"/>
</dbReference>
<dbReference type="GO" id="GO:0006508">
    <property type="term" value="P:proteolysis"/>
    <property type="evidence" value="ECO:0007669"/>
    <property type="project" value="UniProtKB-KW"/>
</dbReference>
<protein>
    <recommendedName>
        <fullName evidence="6">Serine protease</fullName>
        <ecNumber evidence="6">3.4.21.-</ecNumber>
    </recommendedName>
</protein>
<dbReference type="Proteomes" id="UP000184608">
    <property type="component" value="Unassembled WGS sequence"/>
</dbReference>
<keyword evidence="9" id="KW-1185">Reference proteome</keyword>
<feature type="domain" description="Peptidase S1" evidence="7">
    <location>
        <begin position="128"/>
        <end position="330"/>
    </location>
</feature>
<dbReference type="InterPro" id="IPR018114">
    <property type="entry name" value="TRYPSIN_HIS"/>
</dbReference>
<comment type="similarity">
    <text evidence="1 6">Belongs to the peptidase S1B family.</text>
</comment>
<dbReference type="Gene3D" id="2.40.10.10">
    <property type="entry name" value="Trypsin-like serine proteases"/>
    <property type="match status" value="2"/>
</dbReference>
<keyword evidence="5 6" id="KW-0720">Serine protease</keyword>
<feature type="chain" id="PRO_5011814024" description="Serine protease" evidence="6">
    <location>
        <begin position="21"/>
        <end position="331"/>
    </location>
</feature>
<evidence type="ECO:0000259" key="7">
    <source>
        <dbReference type="PROSITE" id="PS50240"/>
    </source>
</evidence>
<dbReference type="InterPro" id="IPR050966">
    <property type="entry name" value="Glutamyl_endopeptidase"/>
</dbReference>
<dbReference type="EC" id="3.4.21.-" evidence="6"/>
<dbReference type="RefSeq" id="WP_073602637.1">
    <property type="nucleotide sequence ID" value="NZ_FQXZ01000007.1"/>
</dbReference>
<dbReference type="GO" id="GO:0004252">
    <property type="term" value="F:serine-type endopeptidase activity"/>
    <property type="evidence" value="ECO:0007669"/>
    <property type="project" value="InterPro"/>
</dbReference>
<proteinExistence type="inferred from homology"/>
<dbReference type="PANTHER" id="PTHR15462:SF8">
    <property type="entry name" value="SERINE PROTEASE"/>
    <property type="match status" value="1"/>
</dbReference>
<evidence type="ECO:0000256" key="1">
    <source>
        <dbReference type="ARBA" id="ARBA00008764"/>
    </source>
</evidence>
<dbReference type="InterPro" id="IPR001254">
    <property type="entry name" value="Trypsin_dom"/>
</dbReference>
<evidence type="ECO:0000256" key="3">
    <source>
        <dbReference type="ARBA" id="ARBA00022729"/>
    </source>
</evidence>
<dbReference type="SUPFAM" id="SSF50494">
    <property type="entry name" value="Trypsin-like serine proteases"/>
    <property type="match status" value="1"/>
</dbReference>
<keyword evidence="8" id="KW-0482">Metalloprotease</keyword>
<evidence type="ECO:0000313" key="8">
    <source>
        <dbReference type="EMBL" id="SHH91479.1"/>
    </source>
</evidence>
<dbReference type="EMBL" id="FQXZ01000007">
    <property type="protein sequence ID" value="SHH91479.1"/>
    <property type="molecule type" value="Genomic_DNA"/>
</dbReference>
<reference evidence="8 9" key="1">
    <citation type="submission" date="2016-11" db="EMBL/GenBank/DDBJ databases">
        <authorList>
            <person name="Jaros S."/>
            <person name="Januszkiewicz K."/>
            <person name="Wedrychowicz H."/>
        </authorList>
    </citation>
    <scope>NUCLEOTIDE SEQUENCE [LARGE SCALE GENOMIC DNA]</scope>
    <source>
        <strain evidence="8 9">CECT 7868</strain>
    </source>
</reference>
<evidence type="ECO:0000256" key="5">
    <source>
        <dbReference type="ARBA" id="ARBA00022825"/>
    </source>
</evidence>
<dbReference type="AlphaFoldDB" id="A0A1M5WV91"/>
<dbReference type="GO" id="GO:0008237">
    <property type="term" value="F:metallopeptidase activity"/>
    <property type="evidence" value="ECO:0007669"/>
    <property type="project" value="UniProtKB-KW"/>
</dbReference>
<keyword evidence="2 6" id="KW-0645">Protease</keyword>
<dbReference type="STRING" id="1216006.VA7868_00886"/>
<keyword evidence="3 6" id="KW-0732">Signal</keyword>
<gene>
    <name evidence="8" type="primary">mpr</name>
    <name evidence="8" type="ORF">VA7868_00886</name>
</gene>